<accession>A0AAN6TA31</accession>
<proteinExistence type="predicted"/>
<feature type="compositionally biased region" description="Polar residues" evidence="1">
    <location>
        <begin position="80"/>
        <end position="89"/>
    </location>
</feature>
<dbReference type="Proteomes" id="UP001302812">
    <property type="component" value="Unassembled WGS sequence"/>
</dbReference>
<reference evidence="2" key="1">
    <citation type="journal article" date="2023" name="Mol. Phylogenet. Evol.">
        <title>Genome-scale phylogeny and comparative genomics of the fungal order Sordariales.</title>
        <authorList>
            <person name="Hensen N."/>
            <person name="Bonometti L."/>
            <person name="Westerberg I."/>
            <person name="Brannstrom I.O."/>
            <person name="Guillou S."/>
            <person name="Cros-Aarteil S."/>
            <person name="Calhoun S."/>
            <person name="Haridas S."/>
            <person name="Kuo A."/>
            <person name="Mondo S."/>
            <person name="Pangilinan J."/>
            <person name="Riley R."/>
            <person name="LaButti K."/>
            <person name="Andreopoulos B."/>
            <person name="Lipzen A."/>
            <person name="Chen C."/>
            <person name="Yan M."/>
            <person name="Daum C."/>
            <person name="Ng V."/>
            <person name="Clum A."/>
            <person name="Steindorff A."/>
            <person name="Ohm R.A."/>
            <person name="Martin F."/>
            <person name="Silar P."/>
            <person name="Natvig D.O."/>
            <person name="Lalanne C."/>
            <person name="Gautier V."/>
            <person name="Ament-Velasquez S.L."/>
            <person name="Kruys A."/>
            <person name="Hutchinson M.I."/>
            <person name="Powell A.J."/>
            <person name="Barry K."/>
            <person name="Miller A.N."/>
            <person name="Grigoriev I.V."/>
            <person name="Debuchy R."/>
            <person name="Gladieux P."/>
            <person name="Hiltunen Thoren M."/>
            <person name="Johannesson H."/>
        </authorList>
    </citation>
    <scope>NUCLEOTIDE SEQUENCE</scope>
    <source>
        <strain evidence="2">CBS 508.74</strain>
    </source>
</reference>
<evidence type="ECO:0000313" key="2">
    <source>
        <dbReference type="EMBL" id="KAK4109901.1"/>
    </source>
</evidence>
<name>A0AAN6TA31_9PEZI</name>
<evidence type="ECO:0000313" key="3">
    <source>
        <dbReference type="Proteomes" id="UP001302812"/>
    </source>
</evidence>
<dbReference type="AlphaFoldDB" id="A0AAN6TA31"/>
<organism evidence="2 3">
    <name type="scientific">Canariomyces notabilis</name>
    <dbReference type="NCBI Taxonomy" id="2074819"/>
    <lineage>
        <taxon>Eukaryota</taxon>
        <taxon>Fungi</taxon>
        <taxon>Dikarya</taxon>
        <taxon>Ascomycota</taxon>
        <taxon>Pezizomycotina</taxon>
        <taxon>Sordariomycetes</taxon>
        <taxon>Sordariomycetidae</taxon>
        <taxon>Sordariales</taxon>
        <taxon>Chaetomiaceae</taxon>
        <taxon>Canariomyces</taxon>
    </lineage>
</organism>
<sequence length="101" mass="10830">MKDARTPRSTSTPRNGIGTTTSVRFHHPTKDSQSHAESGLRSFSGARPGTYSTIPANEAGYSELSRRPLGATAIPGPLGVSQSSRQPSSRFELPRTILRPP</sequence>
<feature type="compositionally biased region" description="Polar residues" evidence="1">
    <location>
        <begin position="7"/>
        <end position="23"/>
    </location>
</feature>
<dbReference type="EMBL" id="MU853353">
    <property type="protein sequence ID" value="KAK4109901.1"/>
    <property type="molecule type" value="Genomic_DNA"/>
</dbReference>
<dbReference type="RefSeq" id="XP_064667471.1">
    <property type="nucleotide sequence ID" value="XM_064815746.1"/>
</dbReference>
<evidence type="ECO:0000256" key="1">
    <source>
        <dbReference type="SAM" id="MobiDB-lite"/>
    </source>
</evidence>
<reference evidence="2" key="2">
    <citation type="submission" date="2023-05" db="EMBL/GenBank/DDBJ databases">
        <authorList>
            <consortium name="Lawrence Berkeley National Laboratory"/>
            <person name="Steindorff A."/>
            <person name="Hensen N."/>
            <person name="Bonometti L."/>
            <person name="Westerberg I."/>
            <person name="Brannstrom I.O."/>
            <person name="Guillou S."/>
            <person name="Cros-Aarteil S."/>
            <person name="Calhoun S."/>
            <person name="Haridas S."/>
            <person name="Kuo A."/>
            <person name="Mondo S."/>
            <person name="Pangilinan J."/>
            <person name="Riley R."/>
            <person name="Labutti K."/>
            <person name="Andreopoulos B."/>
            <person name="Lipzen A."/>
            <person name="Chen C."/>
            <person name="Yanf M."/>
            <person name="Daum C."/>
            <person name="Ng V."/>
            <person name="Clum A."/>
            <person name="Ohm R."/>
            <person name="Martin F."/>
            <person name="Silar P."/>
            <person name="Natvig D."/>
            <person name="Lalanne C."/>
            <person name="Gautier V."/>
            <person name="Ament-Velasquez S.L."/>
            <person name="Kruys A."/>
            <person name="Hutchinson M.I."/>
            <person name="Powell A.J."/>
            <person name="Barry K."/>
            <person name="Miller A.N."/>
            <person name="Grigoriev I.V."/>
            <person name="Debuchy R."/>
            <person name="Gladieux P."/>
            <person name="Thoren M.H."/>
            <person name="Johannesson H."/>
        </authorList>
    </citation>
    <scope>NUCLEOTIDE SEQUENCE</scope>
    <source>
        <strain evidence="2">CBS 508.74</strain>
    </source>
</reference>
<dbReference type="GeneID" id="89939871"/>
<feature type="region of interest" description="Disordered" evidence="1">
    <location>
        <begin position="68"/>
        <end position="101"/>
    </location>
</feature>
<keyword evidence="3" id="KW-1185">Reference proteome</keyword>
<feature type="region of interest" description="Disordered" evidence="1">
    <location>
        <begin position="1"/>
        <end position="54"/>
    </location>
</feature>
<comment type="caution">
    <text evidence="2">The sequence shown here is derived from an EMBL/GenBank/DDBJ whole genome shotgun (WGS) entry which is preliminary data.</text>
</comment>
<gene>
    <name evidence="2" type="ORF">N656DRAFT_782331</name>
</gene>
<protein>
    <submittedName>
        <fullName evidence="2">Uncharacterized protein</fullName>
    </submittedName>
</protein>